<keyword evidence="4" id="KW-1185">Reference proteome</keyword>
<evidence type="ECO:0000256" key="1">
    <source>
        <dbReference type="SAM" id="Coils"/>
    </source>
</evidence>
<dbReference type="Gene3D" id="1.20.5.340">
    <property type="match status" value="1"/>
</dbReference>
<evidence type="ECO:0000256" key="2">
    <source>
        <dbReference type="SAM" id="MobiDB-lite"/>
    </source>
</evidence>
<protein>
    <submittedName>
        <fullName evidence="3">Uncharacterized protein</fullName>
    </submittedName>
</protein>
<gene>
    <name evidence="3" type="ORF">OUZ56_025454</name>
</gene>
<sequence length="775" mass="87739">MAYQTTKSGTCYPSEEQESQNFVCYPNWKGIYSDIGTPASALQAPLNYHVVLTTEPDADGGVQTFVYKVPETWMDVNLAYFLYPSPGFNVNGVKPWNWGDISFKKRRFPVTSYVEYDVVDLLTETGPVPNFDAIRQMEGAQVQVEQDEISNTRRRISTRLEDEISNSRRLSNKRTSSEEKNCENHPGISQLVNLSGDEESEWEGQAESHPKAGSSKVAKRICGPAELGNKSVPDSPNSTPEEDYDHQLSPIKLSMKEASATEENGEAESRYQQKVLQALRSILDVLKSMRNEKASCETVMKDNMEHFKNVLAIHKRPSLPMSTMTEVIQKARRFIGYEYSQSITKSACAAATENQVDDDDAAITKADKETIMAIDQRMVQLNKALIEYDAQHEQPPKKLVCCSFCQLNQSCRQLLAVRILDYILFKTSVLSLIWKGMLTEKEFFTRGAGYIGSPCVVELMELAIWLFLARSLGRLAASGSDSIQLSRVIKEITLTLPRNKSLERIIHYTVAKKLKAKKLNLKNRAKKRPIDNSPSKDSSSSSFRADKEKSKLQKELLSLQSSLCLKLSQPTKKGPVKTYTKQVEKLELHVHEKTLNQGSSIAEIQVRKYQLFEDQLSSSQINSNICVVALKTKNASKYEHACTFLTEEIEEIRRKFHIQISALISKCSGLEKRTSRLQSEVDVLIIDLEKANSTTASNLSSSTLNSNSNQLTRENKKLGDENAELKSQYSELNCRFHELDIEYRRLENEREKLAYKEIQRLVKVKNIAFNSWNCS</sequence>
<evidence type="ECO:0000313" key="3">
    <source>
        <dbReference type="EMBL" id="KAK4013220.1"/>
    </source>
</evidence>
<feature type="coiled-coil region" evidence="1">
    <location>
        <begin position="708"/>
        <end position="756"/>
    </location>
</feature>
<dbReference type="EMBL" id="JAOYFB010000004">
    <property type="protein sequence ID" value="KAK4013220.1"/>
    <property type="molecule type" value="Genomic_DNA"/>
</dbReference>
<reference evidence="3 4" key="1">
    <citation type="journal article" date="2023" name="Nucleic Acids Res.">
        <title>The hologenome of Daphnia magna reveals possible DNA methylation and microbiome-mediated evolution of the host genome.</title>
        <authorList>
            <person name="Chaturvedi A."/>
            <person name="Li X."/>
            <person name="Dhandapani V."/>
            <person name="Marshall H."/>
            <person name="Kissane S."/>
            <person name="Cuenca-Cambronero M."/>
            <person name="Asole G."/>
            <person name="Calvet F."/>
            <person name="Ruiz-Romero M."/>
            <person name="Marangio P."/>
            <person name="Guigo R."/>
            <person name="Rago D."/>
            <person name="Mirbahai L."/>
            <person name="Eastwood N."/>
            <person name="Colbourne J.K."/>
            <person name="Zhou J."/>
            <person name="Mallon E."/>
            <person name="Orsini L."/>
        </authorList>
    </citation>
    <scope>NUCLEOTIDE SEQUENCE [LARGE SCALE GENOMIC DNA]</scope>
    <source>
        <strain evidence="3">LRV0_1</strain>
    </source>
</reference>
<comment type="caution">
    <text evidence="3">The sequence shown here is derived from an EMBL/GenBank/DDBJ whole genome shotgun (WGS) entry which is preliminary data.</text>
</comment>
<dbReference type="Proteomes" id="UP001234178">
    <property type="component" value="Unassembled WGS sequence"/>
</dbReference>
<accession>A0ABQ9ZJW1</accession>
<name>A0ABQ9ZJW1_9CRUS</name>
<feature type="region of interest" description="Disordered" evidence="2">
    <location>
        <begin position="165"/>
        <end position="246"/>
    </location>
</feature>
<keyword evidence="1" id="KW-0175">Coiled coil</keyword>
<evidence type="ECO:0000313" key="4">
    <source>
        <dbReference type="Proteomes" id="UP001234178"/>
    </source>
</evidence>
<feature type="compositionally biased region" description="Low complexity" evidence="2">
    <location>
        <begin position="531"/>
        <end position="543"/>
    </location>
</feature>
<proteinExistence type="predicted"/>
<feature type="region of interest" description="Disordered" evidence="2">
    <location>
        <begin position="525"/>
        <end position="545"/>
    </location>
</feature>
<organism evidence="3 4">
    <name type="scientific">Daphnia magna</name>
    <dbReference type="NCBI Taxonomy" id="35525"/>
    <lineage>
        <taxon>Eukaryota</taxon>
        <taxon>Metazoa</taxon>
        <taxon>Ecdysozoa</taxon>
        <taxon>Arthropoda</taxon>
        <taxon>Crustacea</taxon>
        <taxon>Branchiopoda</taxon>
        <taxon>Diplostraca</taxon>
        <taxon>Cladocera</taxon>
        <taxon>Anomopoda</taxon>
        <taxon>Daphniidae</taxon>
        <taxon>Daphnia</taxon>
    </lineage>
</organism>